<dbReference type="HAMAP" id="MF_00181">
    <property type="entry name" value="Cytosol_peptidase_M17"/>
    <property type="match status" value="1"/>
</dbReference>
<dbReference type="GO" id="GO:0006508">
    <property type="term" value="P:proteolysis"/>
    <property type="evidence" value="ECO:0007669"/>
    <property type="project" value="UniProtKB-KW"/>
</dbReference>
<dbReference type="Gene3D" id="3.40.220.10">
    <property type="entry name" value="Leucine Aminopeptidase, subunit E, domain 1"/>
    <property type="match status" value="1"/>
</dbReference>
<dbReference type="Pfam" id="PF02789">
    <property type="entry name" value="Peptidase_M17_N"/>
    <property type="match status" value="1"/>
</dbReference>
<dbReference type="PANTHER" id="PTHR11963:SF23">
    <property type="entry name" value="CYTOSOL AMINOPEPTIDASE"/>
    <property type="match status" value="1"/>
</dbReference>
<organism evidence="8">
    <name type="scientific">hydrothermal vent metagenome</name>
    <dbReference type="NCBI Taxonomy" id="652676"/>
    <lineage>
        <taxon>unclassified sequences</taxon>
        <taxon>metagenomes</taxon>
        <taxon>ecological metagenomes</taxon>
    </lineage>
</organism>
<dbReference type="GO" id="GO:0070006">
    <property type="term" value="F:metalloaminopeptidase activity"/>
    <property type="evidence" value="ECO:0007669"/>
    <property type="project" value="InterPro"/>
</dbReference>
<gene>
    <name evidence="8" type="ORF">MNBD_ACTINO02-960</name>
</gene>
<dbReference type="EMBL" id="UOEK01000576">
    <property type="protein sequence ID" value="VAW09421.1"/>
    <property type="molecule type" value="Genomic_DNA"/>
</dbReference>
<dbReference type="InterPro" id="IPR043472">
    <property type="entry name" value="Macro_dom-like"/>
</dbReference>
<dbReference type="InterPro" id="IPR000819">
    <property type="entry name" value="Peptidase_M17_C"/>
</dbReference>
<dbReference type="InterPro" id="IPR008283">
    <property type="entry name" value="Peptidase_M17_N"/>
</dbReference>
<evidence type="ECO:0000256" key="2">
    <source>
        <dbReference type="ARBA" id="ARBA00009528"/>
    </source>
</evidence>
<protein>
    <recommendedName>
        <fullName evidence="3">leucyl aminopeptidase</fullName>
        <ecNumber evidence="3">3.4.11.1</ecNumber>
    </recommendedName>
</protein>
<keyword evidence="6 8" id="KW-0378">Hydrolase</keyword>
<dbReference type="PRINTS" id="PR00481">
    <property type="entry name" value="LAMNOPPTDASE"/>
</dbReference>
<dbReference type="InterPro" id="IPR011356">
    <property type="entry name" value="Leucine_aapep/pepB"/>
</dbReference>
<evidence type="ECO:0000313" key="8">
    <source>
        <dbReference type="EMBL" id="VAW09421.1"/>
    </source>
</evidence>
<dbReference type="InterPro" id="IPR023042">
    <property type="entry name" value="Peptidase_M17_leu_NH2_pept"/>
</dbReference>
<evidence type="ECO:0000256" key="6">
    <source>
        <dbReference type="ARBA" id="ARBA00022801"/>
    </source>
</evidence>
<keyword evidence="4 8" id="KW-0031">Aminopeptidase</keyword>
<accession>A0A3B0SSU0</accession>
<keyword evidence="5" id="KW-0645">Protease</keyword>
<evidence type="ECO:0000256" key="4">
    <source>
        <dbReference type="ARBA" id="ARBA00022438"/>
    </source>
</evidence>
<dbReference type="Pfam" id="PF00883">
    <property type="entry name" value="Peptidase_M17"/>
    <property type="match status" value="1"/>
</dbReference>
<evidence type="ECO:0000259" key="7">
    <source>
        <dbReference type="PROSITE" id="PS00631"/>
    </source>
</evidence>
<dbReference type="SUPFAM" id="SSF53187">
    <property type="entry name" value="Zn-dependent exopeptidases"/>
    <property type="match status" value="1"/>
</dbReference>
<name>A0A3B0SSU0_9ZZZZ</name>
<sequence>MITVSSGNALLEESGDALVVPVFSDLAWGPGASDIAEQLGDWLEDELAAQKFSGKAGKAATVPGIGTSFGRIVFVGLGDEVDAESLRQAAGLAADITSRSARVATSLHTVDIDGAASAVTLGFLLGAYSFTDRKSEPEAPLTEELVLVGGADSAEMSRGEILAGAVAFARTMVNEPANHKKPSVLADHFAAVTEPFGVQVTVFDEAAIAQERFGGLAAVAQGATNPPRMVVMKYSPAGAKRTVAFVGKGIVFDSGGLSIKPAAGMETMKTDMSGAAAVAGAVSAIAQLGLAVNVIGITPITENMTGGAAQRPGDVFTARNGATVEVLNTDAEGRLVLADGLALAVESSPDVVIDVATLTGACMVALGKDIAGVWASDEEVAATVTAAANAAGEKFWHMPLEADYRPLLDSDIADIKNTAGRWGGAITAALFLQHFVGDQPWAHLDIAGPARAEKAKHYVKKGGTGFGVRTMVAIAEAYTER</sequence>
<evidence type="ECO:0000256" key="5">
    <source>
        <dbReference type="ARBA" id="ARBA00022670"/>
    </source>
</evidence>
<dbReference type="GO" id="GO:0005737">
    <property type="term" value="C:cytoplasm"/>
    <property type="evidence" value="ECO:0007669"/>
    <property type="project" value="InterPro"/>
</dbReference>
<dbReference type="SUPFAM" id="SSF52949">
    <property type="entry name" value="Macro domain-like"/>
    <property type="match status" value="1"/>
</dbReference>
<proteinExistence type="inferred from homology"/>
<comment type="catalytic activity">
    <reaction evidence="1">
        <text>Release of an N-terminal amino acid, Xaa-|-Yaa-, in which Xaa is preferably Leu, but may be other amino acids including Pro although not Arg or Lys, and Yaa may be Pro. Amino acid amides and methyl esters are also readily hydrolyzed, but rates on arylamides are exceedingly low.</text>
        <dbReference type="EC" id="3.4.11.1"/>
    </reaction>
</comment>
<evidence type="ECO:0000256" key="3">
    <source>
        <dbReference type="ARBA" id="ARBA00012565"/>
    </source>
</evidence>
<dbReference type="PANTHER" id="PTHR11963">
    <property type="entry name" value="LEUCINE AMINOPEPTIDASE-RELATED"/>
    <property type="match status" value="1"/>
</dbReference>
<dbReference type="EC" id="3.4.11.1" evidence="3"/>
<comment type="similarity">
    <text evidence="2">Belongs to the peptidase M17 family.</text>
</comment>
<dbReference type="CDD" id="cd00433">
    <property type="entry name" value="Peptidase_M17"/>
    <property type="match status" value="1"/>
</dbReference>
<feature type="domain" description="Cytosol aminopeptidase" evidence="7">
    <location>
        <begin position="328"/>
        <end position="335"/>
    </location>
</feature>
<dbReference type="PROSITE" id="PS00631">
    <property type="entry name" value="CYTOSOL_AP"/>
    <property type="match status" value="1"/>
</dbReference>
<dbReference type="Gene3D" id="3.40.630.10">
    <property type="entry name" value="Zn peptidases"/>
    <property type="match status" value="1"/>
</dbReference>
<dbReference type="AlphaFoldDB" id="A0A3B0SSU0"/>
<evidence type="ECO:0000256" key="1">
    <source>
        <dbReference type="ARBA" id="ARBA00000135"/>
    </source>
</evidence>
<dbReference type="GO" id="GO:0030145">
    <property type="term" value="F:manganese ion binding"/>
    <property type="evidence" value="ECO:0007669"/>
    <property type="project" value="InterPro"/>
</dbReference>
<reference evidence="8" key="1">
    <citation type="submission" date="2018-06" db="EMBL/GenBank/DDBJ databases">
        <authorList>
            <person name="Zhirakovskaya E."/>
        </authorList>
    </citation>
    <scope>NUCLEOTIDE SEQUENCE</scope>
</reference>
<dbReference type="NCBIfam" id="NF002073">
    <property type="entry name" value="PRK00913.1-2"/>
    <property type="match status" value="1"/>
</dbReference>